<evidence type="ECO:0000256" key="8">
    <source>
        <dbReference type="ARBA" id="ARBA00022909"/>
    </source>
</evidence>
<dbReference type="NCBIfam" id="TIGR01498">
    <property type="entry name" value="folK"/>
    <property type="match status" value="1"/>
</dbReference>
<dbReference type="Pfam" id="PF01288">
    <property type="entry name" value="HPPK"/>
    <property type="match status" value="1"/>
</dbReference>
<dbReference type="RefSeq" id="WP_068719276.1">
    <property type="nucleotide sequence ID" value="NZ_LWDV01000010.1"/>
</dbReference>
<evidence type="ECO:0000259" key="9">
    <source>
        <dbReference type="PROSITE" id="PS00794"/>
    </source>
</evidence>
<dbReference type="GO" id="GO:0046654">
    <property type="term" value="P:tetrahydrofolate biosynthetic process"/>
    <property type="evidence" value="ECO:0007669"/>
    <property type="project" value="UniProtKB-UniPathway"/>
</dbReference>
<dbReference type="CDD" id="cd00483">
    <property type="entry name" value="HPPK"/>
    <property type="match status" value="1"/>
</dbReference>
<keyword evidence="5" id="KW-0547">Nucleotide-binding</keyword>
<dbReference type="PANTHER" id="PTHR43071:SF1">
    <property type="entry name" value="2-AMINO-4-HYDROXY-6-HYDROXYMETHYLDIHYDROPTERIDINE PYROPHOSPHOKINASE"/>
    <property type="match status" value="1"/>
</dbReference>
<dbReference type="InterPro" id="IPR035907">
    <property type="entry name" value="Hppk_sf"/>
</dbReference>
<dbReference type="InterPro" id="IPR000550">
    <property type="entry name" value="Hppk"/>
</dbReference>
<evidence type="ECO:0000256" key="4">
    <source>
        <dbReference type="ARBA" id="ARBA00022679"/>
    </source>
</evidence>
<dbReference type="OrthoDB" id="9808041at2"/>
<proteinExistence type="predicted"/>
<evidence type="ECO:0000313" key="10">
    <source>
        <dbReference type="EMBL" id="OCL25364.1"/>
    </source>
</evidence>
<comment type="caution">
    <text evidence="10">The sequence shown here is derived from an EMBL/GenBank/DDBJ whole genome shotgun (WGS) entry which is preliminary data.</text>
</comment>
<evidence type="ECO:0000256" key="6">
    <source>
        <dbReference type="ARBA" id="ARBA00022777"/>
    </source>
</evidence>
<evidence type="ECO:0000256" key="3">
    <source>
        <dbReference type="ARBA" id="ARBA00013253"/>
    </source>
</evidence>
<dbReference type="EMBL" id="LWDV01000010">
    <property type="protein sequence ID" value="OCL25364.1"/>
    <property type="molecule type" value="Genomic_DNA"/>
</dbReference>
<evidence type="ECO:0000256" key="2">
    <source>
        <dbReference type="ARBA" id="ARBA00005051"/>
    </source>
</evidence>
<organism evidence="10 11">
    <name type="scientific">Orenia metallireducens</name>
    <dbReference type="NCBI Taxonomy" id="1413210"/>
    <lineage>
        <taxon>Bacteria</taxon>
        <taxon>Bacillati</taxon>
        <taxon>Bacillota</taxon>
        <taxon>Clostridia</taxon>
        <taxon>Halanaerobiales</taxon>
        <taxon>Halobacteroidaceae</taxon>
        <taxon>Orenia</taxon>
    </lineage>
</organism>
<dbReference type="GO" id="GO:0005524">
    <property type="term" value="F:ATP binding"/>
    <property type="evidence" value="ECO:0007669"/>
    <property type="project" value="UniProtKB-KW"/>
</dbReference>
<reference evidence="10 11" key="2">
    <citation type="submission" date="2016-08" db="EMBL/GenBank/DDBJ databases">
        <title>Orenia metallireducens sp. nov. strain Z6, a Novel Metal-reducing Firmicute from the Deep Subsurface.</title>
        <authorList>
            <person name="Maxim B.I."/>
            <person name="Kenneth K."/>
            <person name="Flynn T.M."/>
            <person name="Oloughlin E.J."/>
            <person name="Locke R.A."/>
            <person name="Weber J.R."/>
            <person name="Egan S.M."/>
            <person name="Mackie R.I."/>
            <person name="Cann I.K."/>
        </authorList>
    </citation>
    <scope>NUCLEOTIDE SEQUENCE [LARGE SCALE GENOMIC DNA]</scope>
    <source>
        <strain evidence="10 11">Z6</strain>
    </source>
</reference>
<keyword evidence="8" id="KW-0289">Folate biosynthesis</keyword>
<dbReference type="GO" id="GO:0046656">
    <property type="term" value="P:folic acid biosynthetic process"/>
    <property type="evidence" value="ECO:0007669"/>
    <property type="project" value="UniProtKB-KW"/>
</dbReference>
<evidence type="ECO:0000313" key="11">
    <source>
        <dbReference type="Proteomes" id="UP000093514"/>
    </source>
</evidence>
<sequence>MNIVYLGLGTNLGDREGNLKKAIDLIREFPVTNLLEISKVYETEPWGYNNQDSFLNLCLKIETQLAPQELLKKCQSVESKLKRKRLMKWGPRTIDVDILLYGDLDLKEENLIIPHPRIAERAFVLIPLAELDEGLLINGKDITDLIMELGKDGVEEYKEAL</sequence>
<keyword evidence="4" id="KW-0808">Transferase</keyword>
<keyword evidence="7" id="KW-0067">ATP-binding</keyword>
<dbReference type="PROSITE" id="PS00794">
    <property type="entry name" value="HPPK"/>
    <property type="match status" value="1"/>
</dbReference>
<comment type="catalytic activity">
    <reaction evidence="1">
        <text>6-hydroxymethyl-7,8-dihydropterin + ATP = (7,8-dihydropterin-6-yl)methyl diphosphate + AMP + H(+)</text>
        <dbReference type="Rhea" id="RHEA:11412"/>
        <dbReference type="ChEBI" id="CHEBI:15378"/>
        <dbReference type="ChEBI" id="CHEBI:30616"/>
        <dbReference type="ChEBI" id="CHEBI:44841"/>
        <dbReference type="ChEBI" id="CHEBI:72950"/>
        <dbReference type="ChEBI" id="CHEBI:456215"/>
        <dbReference type="EC" id="2.7.6.3"/>
    </reaction>
</comment>
<dbReference type="GO" id="GO:0003848">
    <property type="term" value="F:2-amino-4-hydroxy-6-hydroxymethyldihydropteridine diphosphokinase activity"/>
    <property type="evidence" value="ECO:0007669"/>
    <property type="project" value="UniProtKB-EC"/>
</dbReference>
<reference evidence="11" key="1">
    <citation type="submission" date="2016-07" db="EMBL/GenBank/DDBJ databases">
        <authorList>
            <person name="Florea S."/>
            <person name="Webb J.S."/>
            <person name="Jaromczyk J."/>
            <person name="Schardl C.L."/>
        </authorList>
    </citation>
    <scope>NUCLEOTIDE SEQUENCE [LARGE SCALE GENOMIC DNA]</scope>
    <source>
        <strain evidence="11">Z6</strain>
    </source>
</reference>
<protein>
    <recommendedName>
        <fullName evidence="3">2-amino-4-hydroxy-6-hydroxymethyldihydropteridine diphosphokinase</fullName>
        <ecNumber evidence="3">2.7.6.3</ecNumber>
    </recommendedName>
</protein>
<evidence type="ECO:0000256" key="5">
    <source>
        <dbReference type="ARBA" id="ARBA00022741"/>
    </source>
</evidence>
<name>A0A1C0A5E6_9FIRM</name>
<accession>A0A1C0A5E6</accession>
<dbReference type="SUPFAM" id="SSF55083">
    <property type="entry name" value="6-hydroxymethyl-7,8-dihydropterin pyrophosphokinase, HPPK"/>
    <property type="match status" value="1"/>
</dbReference>
<dbReference type="Gene3D" id="3.30.70.560">
    <property type="entry name" value="7,8-Dihydro-6-hydroxymethylpterin-pyrophosphokinase HPPK"/>
    <property type="match status" value="1"/>
</dbReference>
<dbReference type="PANTHER" id="PTHR43071">
    <property type="entry name" value="2-AMINO-4-HYDROXY-6-HYDROXYMETHYLDIHYDROPTERIDINE PYROPHOSPHOKINASE"/>
    <property type="match status" value="1"/>
</dbReference>
<dbReference type="UniPathway" id="UPA00077">
    <property type="reaction ID" value="UER00155"/>
</dbReference>
<dbReference type="EC" id="2.7.6.3" evidence="3"/>
<dbReference type="GO" id="GO:0016301">
    <property type="term" value="F:kinase activity"/>
    <property type="evidence" value="ECO:0007669"/>
    <property type="project" value="UniProtKB-KW"/>
</dbReference>
<dbReference type="AlphaFoldDB" id="A0A1C0A5E6"/>
<evidence type="ECO:0000256" key="7">
    <source>
        <dbReference type="ARBA" id="ARBA00022840"/>
    </source>
</evidence>
<keyword evidence="11" id="KW-1185">Reference proteome</keyword>
<gene>
    <name evidence="10" type="ORF">U472_13515</name>
</gene>
<feature type="domain" description="7,8-dihydro-6-hydroxymethylpterin-pyrophosphokinase" evidence="9">
    <location>
        <begin position="88"/>
        <end position="99"/>
    </location>
</feature>
<dbReference type="Proteomes" id="UP000093514">
    <property type="component" value="Unassembled WGS sequence"/>
</dbReference>
<comment type="pathway">
    <text evidence="2">Cofactor biosynthesis; tetrahydrofolate biosynthesis; 2-amino-4-hydroxy-6-hydroxymethyl-7,8-dihydropteridine diphosphate from 7,8-dihydroneopterin triphosphate: step 4/4.</text>
</comment>
<keyword evidence="6 10" id="KW-0418">Kinase</keyword>
<evidence type="ECO:0000256" key="1">
    <source>
        <dbReference type="ARBA" id="ARBA00000198"/>
    </source>
</evidence>